<sequence length="86" mass="9780">MNPISNLKSYLCRHSSKLRYNRTQKRVKGKESYTKFSNKTLLTQLIVKDAIFQRTTWNATSESLLKITAANSQAQSSDPNSQPTNT</sequence>
<dbReference type="EMBL" id="CP097510">
    <property type="protein sequence ID" value="URE28116.1"/>
    <property type="molecule type" value="Genomic_DNA"/>
</dbReference>
<gene>
    <name evidence="1" type="ORF">MUK42_16476</name>
</gene>
<organism evidence="1 2">
    <name type="scientific">Musa troglodytarum</name>
    <name type="common">fe'i banana</name>
    <dbReference type="NCBI Taxonomy" id="320322"/>
    <lineage>
        <taxon>Eukaryota</taxon>
        <taxon>Viridiplantae</taxon>
        <taxon>Streptophyta</taxon>
        <taxon>Embryophyta</taxon>
        <taxon>Tracheophyta</taxon>
        <taxon>Spermatophyta</taxon>
        <taxon>Magnoliopsida</taxon>
        <taxon>Liliopsida</taxon>
        <taxon>Zingiberales</taxon>
        <taxon>Musaceae</taxon>
        <taxon>Musa</taxon>
    </lineage>
</organism>
<dbReference type="AlphaFoldDB" id="A0A9E7KSS3"/>
<dbReference type="Proteomes" id="UP001055439">
    <property type="component" value="Chromosome 8"/>
</dbReference>
<dbReference type="OrthoDB" id="269151at2759"/>
<reference evidence="1" key="1">
    <citation type="submission" date="2022-05" db="EMBL/GenBank/DDBJ databases">
        <title>The Musa troglodytarum L. genome provides insights into the mechanism of non-climacteric behaviour and enrichment of carotenoids.</title>
        <authorList>
            <person name="Wang J."/>
        </authorList>
    </citation>
    <scope>NUCLEOTIDE SEQUENCE</scope>
    <source>
        <tissue evidence="1">Leaf</tissue>
    </source>
</reference>
<proteinExistence type="predicted"/>
<dbReference type="GO" id="GO:0003677">
    <property type="term" value="F:DNA binding"/>
    <property type="evidence" value="ECO:0007669"/>
    <property type="project" value="UniProtKB-KW"/>
</dbReference>
<accession>A0A9E7KSS3</accession>
<keyword evidence="2" id="KW-1185">Reference proteome</keyword>
<keyword evidence="1" id="KW-0238">DNA-binding</keyword>
<evidence type="ECO:0000313" key="2">
    <source>
        <dbReference type="Proteomes" id="UP001055439"/>
    </source>
</evidence>
<evidence type="ECO:0000313" key="1">
    <source>
        <dbReference type="EMBL" id="URE28116.1"/>
    </source>
</evidence>
<name>A0A9E7KSS3_9LILI</name>
<protein>
    <submittedName>
        <fullName evidence="1">Myb-like DNA-binding domain</fullName>
    </submittedName>
</protein>